<dbReference type="InParanoid" id="W2S6Z1"/>
<dbReference type="Gene3D" id="3.40.50.1820">
    <property type="entry name" value="alpha/beta hydrolase"/>
    <property type="match status" value="1"/>
</dbReference>
<evidence type="ECO:0008006" key="4">
    <source>
        <dbReference type="Google" id="ProtNLM"/>
    </source>
</evidence>
<dbReference type="AlphaFoldDB" id="W2S6Z1"/>
<dbReference type="VEuPathDB" id="FungiDB:HMPREF1541_10618"/>
<evidence type="ECO:0000313" key="2">
    <source>
        <dbReference type="EMBL" id="ETN44437.1"/>
    </source>
</evidence>
<dbReference type="EMBL" id="KB822715">
    <property type="protein sequence ID" value="ETN44437.1"/>
    <property type="molecule type" value="Genomic_DNA"/>
</dbReference>
<dbReference type="OrthoDB" id="10253869at2759"/>
<proteinExistence type="predicted"/>
<evidence type="ECO:0000256" key="1">
    <source>
        <dbReference type="SAM" id="MobiDB-lite"/>
    </source>
</evidence>
<keyword evidence="3" id="KW-1185">Reference proteome</keyword>
<dbReference type="InterPro" id="IPR029058">
    <property type="entry name" value="AB_hydrolase_fold"/>
</dbReference>
<feature type="region of interest" description="Disordered" evidence="1">
    <location>
        <begin position="1"/>
        <end position="20"/>
    </location>
</feature>
<accession>W2S6Z1</accession>
<dbReference type="Proteomes" id="UP000030752">
    <property type="component" value="Unassembled WGS sequence"/>
</dbReference>
<dbReference type="GeneID" id="19977957"/>
<gene>
    <name evidence="2" type="ORF">HMPREF1541_10618</name>
</gene>
<protein>
    <recommendedName>
        <fullName evidence="4">Thioesterase domain-containing protein</fullName>
    </recommendedName>
</protein>
<organism evidence="2 3">
    <name type="scientific">Cyphellophora europaea (strain CBS 101466)</name>
    <name type="common">Phialophora europaea</name>
    <dbReference type="NCBI Taxonomy" id="1220924"/>
    <lineage>
        <taxon>Eukaryota</taxon>
        <taxon>Fungi</taxon>
        <taxon>Dikarya</taxon>
        <taxon>Ascomycota</taxon>
        <taxon>Pezizomycotina</taxon>
        <taxon>Eurotiomycetes</taxon>
        <taxon>Chaetothyriomycetidae</taxon>
        <taxon>Chaetothyriales</taxon>
        <taxon>Cyphellophoraceae</taxon>
        <taxon>Cyphellophora</taxon>
    </lineage>
</organism>
<dbReference type="SUPFAM" id="SSF53474">
    <property type="entry name" value="alpha/beta-Hydrolases"/>
    <property type="match status" value="1"/>
</dbReference>
<dbReference type="RefSeq" id="XP_008713510.1">
    <property type="nucleotide sequence ID" value="XM_008715288.1"/>
</dbReference>
<evidence type="ECO:0000313" key="3">
    <source>
        <dbReference type="Proteomes" id="UP000030752"/>
    </source>
</evidence>
<dbReference type="STRING" id="1220924.W2S6Z1"/>
<dbReference type="eggNOG" id="ENOG502S3GI">
    <property type="taxonomic scope" value="Eukaryota"/>
</dbReference>
<name>W2S6Z1_CYPE1</name>
<dbReference type="HOGENOM" id="CLU_2372752_0_0_1"/>
<sequence>MLDDNTFLLQEPEGLGPRPNSPAVPLFLIHDGGGTVFQYFSLGDLDRPVYAIGNPRFESGEPWSGGIPEMARAYADLVHAALPPGGGGQVILGGV</sequence>
<reference evidence="2 3" key="1">
    <citation type="submission" date="2013-03" db="EMBL/GenBank/DDBJ databases">
        <title>The Genome Sequence of Phialophora europaea CBS 101466.</title>
        <authorList>
            <consortium name="The Broad Institute Genomics Platform"/>
            <person name="Cuomo C."/>
            <person name="de Hoog S."/>
            <person name="Gorbushina A."/>
            <person name="Walker B."/>
            <person name="Young S.K."/>
            <person name="Zeng Q."/>
            <person name="Gargeya S."/>
            <person name="Fitzgerald M."/>
            <person name="Haas B."/>
            <person name="Abouelleil A."/>
            <person name="Allen A.W."/>
            <person name="Alvarado L."/>
            <person name="Arachchi H.M."/>
            <person name="Berlin A.M."/>
            <person name="Chapman S.B."/>
            <person name="Gainer-Dewar J."/>
            <person name="Goldberg J."/>
            <person name="Griggs A."/>
            <person name="Gujja S."/>
            <person name="Hansen M."/>
            <person name="Howarth C."/>
            <person name="Imamovic A."/>
            <person name="Ireland A."/>
            <person name="Larimer J."/>
            <person name="McCowan C."/>
            <person name="Murphy C."/>
            <person name="Pearson M."/>
            <person name="Poon T.W."/>
            <person name="Priest M."/>
            <person name="Roberts A."/>
            <person name="Saif S."/>
            <person name="Shea T."/>
            <person name="Sisk P."/>
            <person name="Sykes S."/>
            <person name="Wortman J."/>
            <person name="Nusbaum C."/>
            <person name="Birren B."/>
        </authorList>
    </citation>
    <scope>NUCLEOTIDE SEQUENCE [LARGE SCALE GENOMIC DNA]</scope>
    <source>
        <strain evidence="2 3">CBS 101466</strain>
    </source>
</reference>